<dbReference type="EMBL" id="CAJJDM010000029">
    <property type="protein sequence ID" value="CAD8060483.1"/>
    <property type="molecule type" value="Genomic_DNA"/>
</dbReference>
<dbReference type="AlphaFoldDB" id="A0A8S1L4I5"/>
<gene>
    <name evidence="1" type="ORF">PPRIM_AZ9-3.1.T0300157</name>
</gene>
<protein>
    <submittedName>
        <fullName evidence="1">Uncharacterized protein</fullName>
    </submittedName>
</protein>
<accession>A0A8S1L4I5</accession>
<reference evidence="1" key="1">
    <citation type="submission" date="2021-01" db="EMBL/GenBank/DDBJ databases">
        <authorList>
            <consortium name="Genoscope - CEA"/>
            <person name="William W."/>
        </authorList>
    </citation>
    <scope>NUCLEOTIDE SEQUENCE</scope>
</reference>
<evidence type="ECO:0000313" key="1">
    <source>
        <dbReference type="EMBL" id="CAD8060483.1"/>
    </source>
</evidence>
<organism evidence="1 2">
    <name type="scientific">Paramecium primaurelia</name>
    <dbReference type="NCBI Taxonomy" id="5886"/>
    <lineage>
        <taxon>Eukaryota</taxon>
        <taxon>Sar</taxon>
        <taxon>Alveolata</taxon>
        <taxon>Ciliophora</taxon>
        <taxon>Intramacronucleata</taxon>
        <taxon>Oligohymenophorea</taxon>
        <taxon>Peniculida</taxon>
        <taxon>Parameciidae</taxon>
        <taxon>Paramecium</taxon>
    </lineage>
</organism>
<keyword evidence="2" id="KW-1185">Reference proteome</keyword>
<proteinExistence type="predicted"/>
<name>A0A8S1L4I5_PARPR</name>
<comment type="caution">
    <text evidence="1">The sequence shown here is derived from an EMBL/GenBank/DDBJ whole genome shotgun (WGS) entry which is preliminary data.</text>
</comment>
<sequence>MNTQRKLGLQTVEIHMIQGFIVKKYLQCVIQPCVKLISVFKQKIVFLVCHQVQRRQIIQLGRVANSQLID</sequence>
<dbReference type="Proteomes" id="UP000688137">
    <property type="component" value="Unassembled WGS sequence"/>
</dbReference>
<evidence type="ECO:0000313" key="2">
    <source>
        <dbReference type="Proteomes" id="UP000688137"/>
    </source>
</evidence>